<dbReference type="Gene3D" id="3.30.559.30">
    <property type="entry name" value="Nonribosomal peptide synthetase, condensation domain"/>
    <property type="match status" value="2"/>
</dbReference>
<keyword evidence="7" id="KW-1185">Reference proteome</keyword>
<dbReference type="InterPro" id="IPR045851">
    <property type="entry name" value="AMP-bd_C_sf"/>
</dbReference>
<dbReference type="CDD" id="cd19531">
    <property type="entry name" value="LCL_NRPS-like"/>
    <property type="match status" value="2"/>
</dbReference>
<keyword evidence="2" id="KW-0596">Phosphopantetheine</keyword>
<dbReference type="OrthoDB" id="3802848at2"/>
<dbReference type="SUPFAM" id="SSF52777">
    <property type="entry name" value="CoA-dependent acyltransferases"/>
    <property type="match status" value="4"/>
</dbReference>
<dbReference type="InterPro" id="IPR000873">
    <property type="entry name" value="AMP-dep_synth/lig_dom"/>
</dbReference>
<name>A0A5M3WT87_9ACTN</name>
<dbReference type="GO" id="GO:0043041">
    <property type="term" value="P:amino acid activation for nonribosomal peptide biosynthetic process"/>
    <property type="evidence" value="ECO:0007669"/>
    <property type="project" value="TreeGrafter"/>
</dbReference>
<dbReference type="Pfam" id="PF00668">
    <property type="entry name" value="Condensation"/>
    <property type="match status" value="2"/>
</dbReference>
<dbReference type="Gene3D" id="2.30.38.10">
    <property type="entry name" value="Luciferase, Domain 3"/>
    <property type="match status" value="1"/>
</dbReference>
<dbReference type="PANTHER" id="PTHR45527">
    <property type="entry name" value="NONRIBOSOMAL PEPTIDE SYNTHETASE"/>
    <property type="match status" value="1"/>
</dbReference>
<evidence type="ECO:0000259" key="5">
    <source>
        <dbReference type="PROSITE" id="PS50075"/>
    </source>
</evidence>
<reference evidence="6 7" key="1">
    <citation type="submission" date="2019-10" db="EMBL/GenBank/DDBJ databases">
        <title>Whole genome shotgun sequence of Acrocarpospora macrocephala NBRC 16266.</title>
        <authorList>
            <person name="Ichikawa N."/>
            <person name="Kimura A."/>
            <person name="Kitahashi Y."/>
            <person name="Komaki H."/>
            <person name="Oguchi A."/>
        </authorList>
    </citation>
    <scope>NUCLEOTIDE SEQUENCE [LARGE SCALE GENOMIC DNA]</scope>
    <source>
        <strain evidence="6 7">NBRC 16266</strain>
    </source>
</reference>
<dbReference type="SUPFAM" id="SSF47336">
    <property type="entry name" value="ACP-like"/>
    <property type="match status" value="2"/>
</dbReference>
<evidence type="ECO:0000313" key="6">
    <source>
        <dbReference type="EMBL" id="GES11860.1"/>
    </source>
</evidence>
<feature type="domain" description="Carrier" evidence="5">
    <location>
        <begin position="2079"/>
        <end position="2153"/>
    </location>
</feature>
<dbReference type="FunFam" id="1.10.1200.10:FF:000016">
    <property type="entry name" value="Non-ribosomal peptide synthase"/>
    <property type="match status" value="1"/>
</dbReference>
<dbReference type="Gene3D" id="1.10.1200.10">
    <property type="entry name" value="ACP-like"/>
    <property type="match status" value="2"/>
</dbReference>
<evidence type="ECO:0000256" key="1">
    <source>
        <dbReference type="ARBA" id="ARBA00001957"/>
    </source>
</evidence>
<comment type="caution">
    <text evidence="6">The sequence shown here is derived from an EMBL/GenBank/DDBJ whole genome shotgun (WGS) entry which is preliminary data.</text>
</comment>
<protein>
    <recommendedName>
        <fullName evidence="5">Carrier domain-containing protein</fullName>
    </recommendedName>
</protein>
<feature type="region of interest" description="Disordered" evidence="4">
    <location>
        <begin position="1941"/>
        <end position="1986"/>
    </location>
</feature>
<dbReference type="GO" id="GO:0008610">
    <property type="term" value="P:lipid biosynthetic process"/>
    <property type="evidence" value="ECO:0007669"/>
    <property type="project" value="UniProtKB-ARBA"/>
</dbReference>
<dbReference type="EMBL" id="BLAE01000033">
    <property type="protein sequence ID" value="GES11860.1"/>
    <property type="molecule type" value="Genomic_DNA"/>
</dbReference>
<feature type="region of interest" description="Disordered" evidence="4">
    <location>
        <begin position="1028"/>
        <end position="1050"/>
    </location>
</feature>
<dbReference type="PANTHER" id="PTHR45527:SF1">
    <property type="entry name" value="FATTY ACID SYNTHASE"/>
    <property type="match status" value="1"/>
</dbReference>
<dbReference type="Gene3D" id="3.30.300.30">
    <property type="match status" value="3"/>
</dbReference>
<dbReference type="SUPFAM" id="SSF56801">
    <property type="entry name" value="Acetyl-CoA synthetase-like"/>
    <property type="match status" value="3"/>
</dbReference>
<dbReference type="InterPro" id="IPR023213">
    <property type="entry name" value="CAT-like_dom_sf"/>
</dbReference>
<dbReference type="GO" id="GO:0072330">
    <property type="term" value="P:monocarboxylic acid biosynthetic process"/>
    <property type="evidence" value="ECO:0007669"/>
    <property type="project" value="UniProtKB-ARBA"/>
</dbReference>
<evidence type="ECO:0000313" key="7">
    <source>
        <dbReference type="Proteomes" id="UP000331127"/>
    </source>
</evidence>
<accession>A0A5M3WT87</accession>
<dbReference type="Proteomes" id="UP000331127">
    <property type="component" value="Unassembled WGS sequence"/>
</dbReference>
<feature type="compositionally biased region" description="Basic and acidic residues" evidence="4">
    <location>
        <begin position="2152"/>
        <end position="2166"/>
    </location>
</feature>
<feature type="region of interest" description="Disordered" evidence="4">
    <location>
        <begin position="932"/>
        <end position="952"/>
    </location>
</feature>
<dbReference type="PROSITE" id="PS00455">
    <property type="entry name" value="AMP_BINDING"/>
    <property type="match status" value="2"/>
</dbReference>
<sequence length="2166" mass="232804">MTELAPPTETLVAPVSLGQRRLWFVDGLAGGGRDYSVVWPLRLTGVLDVDRLNGALSALVARHEVLRSRFVGVDGEPVMVVDPPVPVRVEWVGASGGSGSPEDVVAGLVRAEGRRVFDLAAGPVVFFRLVRVGAREHVLVVSAHHIVFDGWSGTVFLRDLAALYRGDALADLVVSFSDFAVWERENGVSQESLAFWREALSGADPVLDLPLDRPRPVRRSGAGERVPFGLDAQVTRRLVEACRGEGATLFMGLLAAMNVVISRYCGSGEAVVGTFSSNRVVPELEELVGFFVNTLVLRTDLSGDSGLGEVIRRSRDTAVNAFAHQEVPFDRIVEELAPARTPGVTPFVQVAVVVQNTPEPTEEFAPGLRVKPVPVEVSTAAFDLSLHAWQSETGELEGFLEYSTELWDRGSAQRLGDALRLVLEAGLADLDLSIHELPLVPPLVQEVDQSTPARLLHELIVEQAVRCPGAVAATCAGAELTYGELEHRARRLAARLNELGVSPGTTVGVCLERSLDVPVALLAVLLAGAAYLPLEPEYPRERLTYMIEDSGTTVVITDDASASRLPEGLRLVRVADGVAPDSLSEAGYGPDSLAYVIYTSGSTGRPKGVGVPHGAVTRRVSEPAWLPLDGHEVFLFATPLSFDVSVLEVFGCLVNGHTLAILPPGKALPERVAAFLATEPVTVTWLTAALFHAVVDCAERPFPTVRWLIAGGDQLSADHVGRAAALVPNGQVMNGYGPTECTIFSTCYPVPRDHTGHVPIGDALPYTGVSIVDRRLHRVPDGVTGELLVGGDGLARGYLGRPGLTAERFVPDPRPGAAGRRLYRTGDLVRRRGDGLIEFLGRADQQVKIRGFRVELAEIEAVLRKHRSVRDTVVTAPEHEGDRRVIAYVVAEGAWPGPSEMFRHARLALPEYMVPSQFVLLDALPVSPSGKVDRAALPEPEAGRPDLDRAYEPPRDPIEQAVAGIWTTLLGLDRAGVHDHFFDLGGHSLLAGRLLARIRRAFGRDVPLADFLATPTIANLSELLRDRLTSPSSSTRPAITPGPHEGPLPPSLGQRRLWFVDGLAGGGRDYSVVWPLRLTGVLDVDRLNGALSALVARHEVLRSRFVGVDGEPVMVVDPPAPVRVEWVDASGGSGSPEDVVAGLVRAEGRRVFDLAAGPVVFFRLVRVGAREHVLVVSAHHIVFDGWSGTVFLRDLAALYRGDALADLAVSFSDFAVWERENGVPQESLAFWREALNGADPVLDLPLDRARPARRSGAGQRVPFVLDAQVTRRLSEACRGEGATLFMGLLAAMNAVVSRYCGSSEAVVGTFSSNRVVPELEELVGFFVNTLVLRTDLSGDPGLGEVIRRSRDTAVNAFAHQEVPFDRIVEELAPVRTPGVTPFVQVAVVVQNTPEPTEDFAPGLRVEPVPVEVSTAAFDLSLHAWQSESGELEGFLEYSTELWDRGSIERLGTALRLVVEAGVADPDLPIHELSLISREQPYALDGGPAASDERIACLFARRVEQHPQTVAFRTATAELTYAELDRRARVLAVRLHRLPPESVVGVRLGLGVDLPVAALAILYAGAVYLPLDPSHPDDRLNYMIDDSNAQVIITDGTWTPSTRRRIIQIDDLDRLHNLPDRHELDGLSDLGDATMVVTGADPEALSAVVYTSGSTGRPKGVAITGRSLLNRLAWMHRDLPFAPGEMACQKTPIAFVDSLWELLGPALAGVPTVVLTPEATRDPHALVAELAANRVSRILLVPSLLRVLVRTVPDLSARLPYLTTWISSGEPLSHELDRLFREVMPGRALVNLYGASEAWDALCPDGAPGEPGTASSVPVGRPIAGVRACVLDRRGNPVPAGVPGELHVGGACLARGYLGRPALTAERFLPDPAGSGERLYRTGDLARVRADGQVELLGRADHQVKIRGVRVEPGEVETVLEELPEVAQAAVVAVPEAAGHELARHKDPGHKDAGNESGGPGNVADENSGHENSGYENVGHGNVGYGNVGHGNASHGNVGHVVHENAGHEDIGYRLVAHVVPAERCTPDGLRRALAARLPAHLVPAQVVLRDELPRTATGKIDRRSLAEDPLPAQEPVQAVPTTPLERRIAAVWAEVLGRDVGGHDDFFDVGGHSLLAPVLVGRLSAELAVELPLSWAFDHPTVHAMSRSPEVAAHRTPQDRTLEERP</sequence>
<dbReference type="CDD" id="cd12117">
    <property type="entry name" value="A_NRPS_Srf_like"/>
    <property type="match status" value="1"/>
</dbReference>
<dbReference type="InterPro" id="IPR009081">
    <property type="entry name" value="PP-bd_ACP"/>
</dbReference>
<evidence type="ECO:0000256" key="2">
    <source>
        <dbReference type="ARBA" id="ARBA00022450"/>
    </source>
</evidence>
<dbReference type="GO" id="GO:0044550">
    <property type="term" value="P:secondary metabolite biosynthetic process"/>
    <property type="evidence" value="ECO:0007669"/>
    <property type="project" value="TreeGrafter"/>
</dbReference>
<dbReference type="Gene3D" id="3.40.50.980">
    <property type="match status" value="2"/>
</dbReference>
<dbReference type="Pfam" id="PF00550">
    <property type="entry name" value="PP-binding"/>
    <property type="match status" value="2"/>
</dbReference>
<dbReference type="InterPro" id="IPR042099">
    <property type="entry name" value="ANL_N_sf"/>
</dbReference>
<dbReference type="Gene3D" id="3.30.559.10">
    <property type="entry name" value="Chloramphenicol acetyltransferase-like domain"/>
    <property type="match status" value="2"/>
</dbReference>
<evidence type="ECO:0000256" key="4">
    <source>
        <dbReference type="SAM" id="MobiDB-lite"/>
    </source>
</evidence>
<dbReference type="PROSITE" id="PS50075">
    <property type="entry name" value="CARRIER"/>
    <property type="match status" value="2"/>
</dbReference>
<feature type="compositionally biased region" description="Basic and acidic residues" evidence="4">
    <location>
        <begin position="1941"/>
        <end position="1953"/>
    </location>
</feature>
<dbReference type="Gene3D" id="3.40.50.12780">
    <property type="entry name" value="N-terminal domain of ligase-like"/>
    <property type="match status" value="1"/>
</dbReference>
<dbReference type="InterPro" id="IPR020806">
    <property type="entry name" value="PKS_PP-bd"/>
</dbReference>
<dbReference type="InterPro" id="IPR001242">
    <property type="entry name" value="Condensation_dom"/>
</dbReference>
<dbReference type="RefSeq" id="WP_155357214.1">
    <property type="nucleotide sequence ID" value="NZ_BAAAHL010000038.1"/>
</dbReference>
<dbReference type="Pfam" id="PF13193">
    <property type="entry name" value="AMP-binding_C"/>
    <property type="match status" value="1"/>
</dbReference>
<keyword evidence="3" id="KW-0597">Phosphoprotein</keyword>
<dbReference type="NCBIfam" id="TIGR01733">
    <property type="entry name" value="AA-adenyl-dom"/>
    <property type="match status" value="2"/>
</dbReference>
<gene>
    <name evidence="6" type="ORF">Amac_054570</name>
</gene>
<dbReference type="CDD" id="cd05930">
    <property type="entry name" value="A_NRPS"/>
    <property type="match status" value="1"/>
</dbReference>
<feature type="domain" description="Carrier" evidence="5">
    <location>
        <begin position="953"/>
        <end position="1028"/>
    </location>
</feature>
<dbReference type="InterPro" id="IPR025110">
    <property type="entry name" value="AMP-bd_C"/>
</dbReference>
<dbReference type="InterPro" id="IPR010071">
    <property type="entry name" value="AA_adenyl_dom"/>
</dbReference>
<dbReference type="GO" id="GO:0005829">
    <property type="term" value="C:cytosol"/>
    <property type="evidence" value="ECO:0007669"/>
    <property type="project" value="TreeGrafter"/>
</dbReference>
<dbReference type="FunFam" id="3.40.50.980:FF:000001">
    <property type="entry name" value="Non-ribosomal peptide synthetase"/>
    <property type="match status" value="1"/>
</dbReference>
<comment type="cofactor">
    <cofactor evidence="1">
        <name>pantetheine 4'-phosphate</name>
        <dbReference type="ChEBI" id="CHEBI:47942"/>
    </cofactor>
</comment>
<feature type="region of interest" description="Disordered" evidence="4">
    <location>
        <begin position="2146"/>
        <end position="2166"/>
    </location>
</feature>
<dbReference type="Pfam" id="PF00501">
    <property type="entry name" value="AMP-binding"/>
    <property type="match status" value="2"/>
</dbReference>
<evidence type="ECO:0000256" key="3">
    <source>
        <dbReference type="ARBA" id="ARBA00022553"/>
    </source>
</evidence>
<organism evidence="6 7">
    <name type="scientific">Acrocarpospora macrocephala</name>
    <dbReference type="NCBI Taxonomy" id="150177"/>
    <lineage>
        <taxon>Bacteria</taxon>
        <taxon>Bacillati</taxon>
        <taxon>Actinomycetota</taxon>
        <taxon>Actinomycetes</taxon>
        <taxon>Streptosporangiales</taxon>
        <taxon>Streptosporangiaceae</taxon>
        <taxon>Acrocarpospora</taxon>
    </lineage>
</organism>
<proteinExistence type="predicted"/>
<dbReference type="GO" id="GO:0003824">
    <property type="term" value="F:catalytic activity"/>
    <property type="evidence" value="ECO:0007669"/>
    <property type="project" value="InterPro"/>
</dbReference>
<dbReference type="InterPro" id="IPR036736">
    <property type="entry name" value="ACP-like_sf"/>
</dbReference>
<dbReference type="InterPro" id="IPR020845">
    <property type="entry name" value="AMP-binding_CS"/>
</dbReference>
<dbReference type="SMART" id="SM00823">
    <property type="entry name" value="PKS_PP"/>
    <property type="match status" value="2"/>
</dbReference>
<dbReference type="GO" id="GO:0031177">
    <property type="term" value="F:phosphopantetheine binding"/>
    <property type="evidence" value="ECO:0007669"/>
    <property type="project" value="InterPro"/>
</dbReference>